<protein>
    <submittedName>
        <fullName evidence="2">Uncharacterized protein</fullName>
    </submittedName>
</protein>
<accession>A0A917JQX1</accession>
<dbReference type="Proteomes" id="UP001500220">
    <property type="component" value="Unassembled WGS sequence"/>
</dbReference>
<gene>
    <name evidence="1" type="ORF">GCM10009545_31010</name>
    <name evidence="2" type="ORF">GCM10011581_13180</name>
</gene>
<dbReference type="EMBL" id="BAAAHC010000011">
    <property type="protein sequence ID" value="GAA0526463.1"/>
    <property type="molecule type" value="Genomic_DNA"/>
</dbReference>
<evidence type="ECO:0000313" key="1">
    <source>
        <dbReference type="EMBL" id="GAA0526463.1"/>
    </source>
</evidence>
<reference evidence="1" key="4">
    <citation type="submission" date="2023-12" db="EMBL/GenBank/DDBJ databases">
        <authorList>
            <person name="Sun Q."/>
            <person name="Inoue M."/>
        </authorList>
    </citation>
    <scope>NUCLEOTIDE SEQUENCE</scope>
    <source>
        <strain evidence="1">JCM 10664</strain>
    </source>
</reference>
<dbReference type="Proteomes" id="UP000597989">
    <property type="component" value="Unassembled WGS sequence"/>
</dbReference>
<evidence type="ECO:0000313" key="2">
    <source>
        <dbReference type="EMBL" id="GGI77484.1"/>
    </source>
</evidence>
<evidence type="ECO:0000313" key="4">
    <source>
        <dbReference type="Proteomes" id="UP001500220"/>
    </source>
</evidence>
<reference evidence="2" key="3">
    <citation type="submission" date="2020-09" db="EMBL/GenBank/DDBJ databases">
        <authorList>
            <person name="Sun Q."/>
            <person name="Zhou Y."/>
        </authorList>
    </citation>
    <scope>NUCLEOTIDE SEQUENCE</scope>
    <source>
        <strain evidence="2">CGMCC 4.7206</strain>
    </source>
</reference>
<sequence>MTAPDIDGYPDRTKTGWRIAQGVGTPIAAILAVLSLNRWWFFVSFSLTAPGSLDADP</sequence>
<dbReference type="EMBL" id="BMMT01000003">
    <property type="protein sequence ID" value="GGI77484.1"/>
    <property type="molecule type" value="Genomic_DNA"/>
</dbReference>
<comment type="caution">
    <text evidence="2">The sequence shown here is derived from an EMBL/GenBank/DDBJ whole genome shotgun (WGS) entry which is preliminary data.</text>
</comment>
<keyword evidence="4" id="KW-1185">Reference proteome</keyword>
<evidence type="ECO:0000313" key="3">
    <source>
        <dbReference type="Proteomes" id="UP000597989"/>
    </source>
</evidence>
<name>A0A917JQX1_9PSEU</name>
<dbReference type="AlphaFoldDB" id="A0A917JQX1"/>
<dbReference type="RefSeq" id="WP_188986375.1">
    <property type="nucleotide sequence ID" value="NZ_BAAAHC010000011.1"/>
</dbReference>
<proteinExistence type="predicted"/>
<reference evidence="2 3" key="1">
    <citation type="journal article" date="2014" name="Int. J. Syst. Evol. Microbiol.">
        <title>Complete genome sequence of Corynebacterium casei LMG S-19264T (=DSM 44701T), isolated from a smear-ripened cheese.</title>
        <authorList>
            <consortium name="US DOE Joint Genome Institute (JGI-PGF)"/>
            <person name="Walter F."/>
            <person name="Albersmeier A."/>
            <person name="Kalinowski J."/>
            <person name="Ruckert C."/>
        </authorList>
    </citation>
    <scope>NUCLEOTIDE SEQUENCE [LARGE SCALE GENOMIC DNA]</scope>
    <source>
        <strain evidence="2 3">CGMCC 4.7206</strain>
    </source>
</reference>
<reference evidence="1 4" key="2">
    <citation type="journal article" date="2019" name="Int. J. Syst. Evol. Microbiol.">
        <title>The Global Catalogue of Microorganisms (GCM) 10K type strain sequencing project: providing services to taxonomists for standard genome sequencing and annotation.</title>
        <authorList>
            <consortium name="The Broad Institute Genomics Platform"/>
            <consortium name="The Broad Institute Genome Sequencing Center for Infectious Disease"/>
            <person name="Wu L."/>
            <person name="Ma J."/>
        </authorList>
    </citation>
    <scope>NUCLEOTIDE SEQUENCE [LARGE SCALE GENOMIC DNA]</scope>
    <source>
        <strain evidence="1 4">JCM 10664</strain>
    </source>
</reference>
<organism evidence="2 3">
    <name type="scientific">Saccharopolyspora thermophila</name>
    <dbReference type="NCBI Taxonomy" id="89367"/>
    <lineage>
        <taxon>Bacteria</taxon>
        <taxon>Bacillati</taxon>
        <taxon>Actinomycetota</taxon>
        <taxon>Actinomycetes</taxon>
        <taxon>Pseudonocardiales</taxon>
        <taxon>Pseudonocardiaceae</taxon>
        <taxon>Saccharopolyspora</taxon>
    </lineage>
</organism>